<sequence>MTVDKWWKTAVVYQIYPRSFQDFNGDGIGDIQGIISRLDYLEELGIDVIWLGPIYKSPMDDNGYDISDYTDISPDFGTMTDFDELLAEAGKRKIKIVMDLVVNHTSDEHNWFKQALKSKDNPYRDYYIWRDPINDSEPNDLKASFGGSAWEYEPNSGQYFLHLYSKRQPDLNWENPTVRKEIWKMMNFWLAKGIGGFRLDVIDHIGKDPDKKIVQNGPKLHEYIQEMNRNTFGKYDVLTVGETWGATPEEGIKYSSPARNELSMIFQFEHILLDQQSDDSKWDLKKIDLLDLKRVLAKWQIEMKDEGWNSLFWNNHDTPRIVSRWGNDETFRVESAKMFAILLHMMKGTPYIYQGEEIGMTNRVLSSFDELNDIESINIATALRNEGWQDEKIFQAINAKGRDNARTPMQWNADMHAGFSTVSPWLPVNPNKEWINVQEERNKEDSIFNCYKKLIKIRKNNPIIVVGEFKLLLEDDPFVFAYERNLADETWVVVANFSSADQEVSVWDDTDIYTPILANYGDRNYRLDDLKLRPYETIVIKK</sequence>
<dbReference type="SUPFAM" id="SSF51011">
    <property type="entry name" value="Glycosyl hydrolase domain"/>
    <property type="match status" value="1"/>
</dbReference>
<evidence type="ECO:0000313" key="5">
    <source>
        <dbReference type="EMBL" id="SEA21456.1"/>
    </source>
</evidence>
<dbReference type="InterPro" id="IPR017853">
    <property type="entry name" value="GH"/>
</dbReference>
<dbReference type="InterPro" id="IPR045857">
    <property type="entry name" value="O16G_dom_2"/>
</dbReference>
<dbReference type="SUPFAM" id="SSF51445">
    <property type="entry name" value="(Trans)glycosidases"/>
    <property type="match status" value="1"/>
</dbReference>
<dbReference type="InterPro" id="IPR013780">
    <property type="entry name" value="Glyco_hydro_b"/>
</dbReference>
<dbReference type="PANTHER" id="PTHR10357">
    <property type="entry name" value="ALPHA-AMYLASE FAMILY MEMBER"/>
    <property type="match status" value="1"/>
</dbReference>
<dbReference type="GO" id="GO:0004556">
    <property type="term" value="F:alpha-amylase activity"/>
    <property type="evidence" value="ECO:0007669"/>
    <property type="project" value="TreeGrafter"/>
</dbReference>
<dbReference type="FunFam" id="3.90.400.10:FF:000002">
    <property type="entry name" value="Sucrose isomerase"/>
    <property type="match status" value="1"/>
</dbReference>
<dbReference type="PANTHER" id="PTHR10357:SF179">
    <property type="entry name" value="NEUTRAL AND BASIC AMINO ACID TRANSPORT PROTEIN RBAT"/>
    <property type="match status" value="1"/>
</dbReference>
<evidence type="ECO:0000256" key="3">
    <source>
        <dbReference type="ARBA" id="ARBA00023295"/>
    </source>
</evidence>
<evidence type="ECO:0000256" key="2">
    <source>
        <dbReference type="ARBA" id="ARBA00022801"/>
    </source>
</evidence>
<dbReference type="GO" id="GO:0009313">
    <property type="term" value="P:oligosaccharide catabolic process"/>
    <property type="evidence" value="ECO:0007669"/>
    <property type="project" value="TreeGrafter"/>
</dbReference>
<comment type="caution">
    <text evidence="5">The sequence shown here is derived from an EMBL/GenBank/DDBJ whole genome shotgun (WGS) entry which is preliminary data.</text>
</comment>
<dbReference type="Proteomes" id="UP000199042">
    <property type="component" value="Unassembled WGS sequence"/>
</dbReference>
<dbReference type="FunFam" id="3.20.20.80:FF:000064">
    <property type="entry name" value="Oligo-1,6-glucosidase"/>
    <property type="match status" value="2"/>
</dbReference>
<proteinExistence type="inferred from homology"/>
<dbReference type="SMART" id="SM00642">
    <property type="entry name" value="Aamy"/>
    <property type="match status" value="1"/>
</dbReference>
<reference evidence="5 6" key="1">
    <citation type="submission" date="2016-10" db="EMBL/GenBank/DDBJ databases">
        <authorList>
            <person name="Varghese N."/>
            <person name="Submissions S."/>
        </authorList>
    </citation>
    <scope>NUCLEOTIDE SEQUENCE [LARGE SCALE GENOMIC DNA]</scope>
    <source>
        <strain evidence="5 6">DSM 14526</strain>
    </source>
</reference>
<name>A0AB37ZYM9_9LACT</name>
<dbReference type="EMBL" id="FNQH01000002">
    <property type="protein sequence ID" value="SEA21456.1"/>
    <property type="molecule type" value="Genomic_DNA"/>
</dbReference>
<dbReference type="CDD" id="cd11333">
    <property type="entry name" value="AmyAc_SI_OligoGlu_DGase"/>
    <property type="match status" value="1"/>
</dbReference>
<evidence type="ECO:0000256" key="1">
    <source>
        <dbReference type="ARBA" id="ARBA00008061"/>
    </source>
</evidence>
<organism evidence="5 6">
    <name type="scientific">Trichococcus collinsii</name>
    <dbReference type="NCBI Taxonomy" id="157076"/>
    <lineage>
        <taxon>Bacteria</taxon>
        <taxon>Bacillati</taxon>
        <taxon>Bacillota</taxon>
        <taxon>Bacilli</taxon>
        <taxon>Lactobacillales</taxon>
        <taxon>Carnobacteriaceae</taxon>
        <taxon>Trichococcus</taxon>
    </lineage>
</organism>
<dbReference type="Gene3D" id="2.60.40.1180">
    <property type="entry name" value="Golgi alpha-mannosidase II"/>
    <property type="match status" value="1"/>
</dbReference>
<dbReference type="NCBIfam" id="NF008183">
    <property type="entry name" value="PRK10933.1"/>
    <property type="match status" value="1"/>
</dbReference>
<dbReference type="Gene3D" id="3.20.20.80">
    <property type="entry name" value="Glycosidases"/>
    <property type="match status" value="1"/>
</dbReference>
<dbReference type="InterPro" id="IPR006047">
    <property type="entry name" value="GH13_cat_dom"/>
</dbReference>
<keyword evidence="6" id="KW-1185">Reference proteome</keyword>
<evidence type="ECO:0000313" key="6">
    <source>
        <dbReference type="Proteomes" id="UP000199042"/>
    </source>
</evidence>
<dbReference type="Pfam" id="PF23915">
    <property type="entry name" value="SusG_C"/>
    <property type="match status" value="1"/>
</dbReference>
<keyword evidence="3" id="KW-0326">Glycosidase</keyword>
<dbReference type="Pfam" id="PF00128">
    <property type="entry name" value="Alpha-amylase"/>
    <property type="match status" value="1"/>
</dbReference>
<protein>
    <submittedName>
        <fullName evidence="5">Glucan 1,6-alpha-glucosidase</fullName>
    </submittedName>
</protein>
<keyword evidence="2" id="KW-0378">Hydrolase</keyword>
<dbReference type="AlphaFoldDB" id="A0AB37ZYM9"/>
<comment type="similarity">
    <text evidence="1">Belongs to the glycosyl hydrolase 13 family.</text>
</comment>
<gene>
    <name evidence="5" type="ORF">SAMN04488525_102275</name>
</gene>
<dbReference type="InterPro" id="IPR056300">
    <property type="entry name" value="SusG-like_C"/>
</dbReference>
<dbReference type="RefSeq" id="WP_086987408.1">
    <property type="nucleotide sequence ID" value="NZ_FJNA01000003.1"/>
</dbReference>
<accession>A0AB37ZYM9</accession>
<dbReference type="Gene3D" id="3.90.400.10">
    <property type="entry name" value="Oligo-1,6-glucosidase, Domain 2"/>
    <property type="match status" value="1"/>
</dbReference>
<feature type="domain" description="Glycosyl hydrolase family 13 catalytic" evidence="4">
    <location>
        <begin position="14"/>
        <end position="406"/>
    </location>
</feature>
<dbReference type="FunFam" id="2.60.40.1180:FF:000007">
    <property type="entry name" value="Sucrose isomerase"/>
    <property type="match status" value="1"/>
</dbReference>
<evidence type="ECO:0000259" key="4">
    <source>
        <dbReference type="SMART" id="SM00642"/>
    </source>
</evidence>